<proteinExistence type="predicted"/>
<name>A0A645IX71_9ZZZZ</name>
<feature type="region of interest" description="Disordered" evidence="1">
    <location>
        <begin position="1"/>
        <end position="23"/>
    </location>
</feature>
<organism evidence="2">
    <name type="scientific">bioreactor metagenome</name>
    <dbReference type="NCBI Taxonomy" id="1076179"/>
    <lineage>
        <taxon>unclassified sequences</taxon>
        <taxon>metagenomes</taxon>
        <taxon>ecological metagenomes</taxon>
    </lineage>
</organism>
<comment type="caution">
    <text evidence="2">The sequence shown here is derived from an EMBL/GenBank/DDBJ whole genome shotgun (WGS) entry which is preliminary data.</text>
</comment>
<protein>
    <submittedName>
        <fullName evidence="2">Uncharacterized protein</fullName>
    </submittedName>
</protein>
<dbReference type="EMBL" id="VSSQ01125356">
    <property type="protein sequence ID" value="MPN55766.1"/>
    <property type="molecule type" value="Genomic_DNA"/>
</dbReference>
<dbReference type="AlphaFoldDB" id="A0A645IX71"/>
<accession>A0A645IX71</accession>
<evidence type="ECO:0000256" key="1">
    <source>
        <dbReference type="SAM" id="MobiDB-lite"/>
    </source>
</evidence>
<evidence type="ECO:0000313" key="2">
    <source>
        <dbReference type="EMBL" id="MPN55766.1"/>
    </source>
</evidence>
<gene>
    <name evidence="2" type="ORF">SDC9_203450</name>
</gene>
<feature type="region of interest" description="Disordered" evidence="1">
    <location>
        <begin position="44"/>
        <end position="64"/>
    </location>
</feature>
<sequence length="96" mass="10627">MLCGEDVQVPVQMQSLGRDTSEKGYQVVRGPRCALPVRKGDGIVQQVPPVGTDELGDEEEADLPVREGPENSVLLEEHTERVGYRHRMLRNTGEVS</sequence>
<reference evidence="2" key="1">
    <citation type="submission" date="2019-08" db="EMBL/GenBank/DDBJ databases">
        <authorList>
            <person name="Kucharzyk K."/>
            <person name="Murdoch R.W."/>
            <person name="Higgins S."/>
            <person name="Loffler F."/>
        </authorList>
    </citation>
    <scope>NUCLEOTIDE SEQUENCE</scope>
</reference>